<keyword evidence="1 4" id="KW-0489">Methyltransferase</keyword>
<evidence type="ECO:0000256" key="1">
    <source>
        <dbReference type="ARBA" id="ARBA00022603"/>
    </source>
</evidence>
<proteinExistence type="predicted"/>
<dbReference type="GO" id="GO:0008168">
    <property type="term" value="F:methyltransferase activity"/>
    <property type="evidence" value="ECO:0007669"/>
    <property type="project" value="UniProtKB-KW"/>
</dbReference>
<evidence type="ECO:0000256" key="2">
    <source>
        <dbReference type="ARBA" id="ARBA00022679"/>
    </source>
</evidence>
<dbReference type="OrthoDB" id="9789123at2"/>
<evidence type="ECO:0000313" key="4">
    <source>
        <dbReference type="EMBL" id="SHM70246.1"/>
    </source>
</evidence>
<protein>
    <submittedName>
        <fullName evidence="4">Ubiquinone/menaquinone biosynthesis C-methylase UbiE</fullName>
    </submittedName>
</protein>
<evidence type="ECO:0000313" key="5">
    <source>
        <dbReference type="Proteomes" id="UP000184420"/>
    </source>
</evidence>
<keyword evidence="4" id="KW-0830">Ubiquinone</keyword>
<dbReference type="EMBL" id="FRBL01000010">
    <property type="protein sequence ID" value="SHM70246.1"/>
    <property type="molecule type" value="Genomic_DNA"/>
</dbReference>
<keyword evidence="5" id="KW-1185">Reference proteome</keyword>
<dbReference type="SUPFAM" id="SSF53335">
    <property type="entry name" value="S-adenosyl-L-methionine-dependent methyltransferases"/>
    <property type="match status" value="1"/>
</dbReference>
<name>A0A1M7KYX1_9BACT</name>
<dbReference type="STRING" id="1419482.SAMN05444266_11049"/>
<dbReference type="CDD" id="cd02440">
    <property type="entry name" value="AdoMet_MTases"/>
    <property type="match status" value="1"/>
</dbReference>
<dbReference type="Gene3D" id="3.40.50.150">
    <property type="entry name" value="Vaccinia Virus protein VP39"/>
    <property type="match status" value="1"/>
</dbReference>
<dbReference type="InterPro" id="IPR029063">
    <property type="entry name" value="SAM-dependent_MTases_sf"/>
</dbReference>
<dbReference type="PANTHER" id="PTHR43861:SF1">
    <property type="entry name" value="TRANS-ACONITATE 2-METHYLTRANSFERASE"/>
    <property type="match status" value="1"/>
</dbReference>
<dbReference type="Pfam" id="PF13649">
    <property type="entry name" value="Methyltransf_25"/>
    <property type="match status" value="1"/>
</dbReference>
<accession>A0A1M7KYX1</accession>
<feature type="domain" description="Methyltransferase" evidence="3">
    <location>
        <begin position="46"/>
        <end position="138"/>
    </location>
</feature>
<dbReference type="GO" id="GO:0032259">
    <property type="term" value="P:methylation"/>
    <property type="evidence" value="ECO:0007669"/>
    <property type="project" value="UniProtKB-KW"/>
</dbReference>
<dbReference type="AlphaFoldDB" id="A0A1M7KYX1"/>
<dbReference type="InterPro" id="IPR041698">
    <property type="entry name" value="Methyltransf_25"/>
</dbReference>
<reference evidence="4 5" key="1">
    <citation type="submission" date="2016-11" db="EMBL/GenBank/DDBJ databases">
        <authorList>
            <person name="Jaros S."/>
            <person name="Januszkiewicz K."/>
            <person name="Wedrychowicz H."/>
        </authorList>
    </citation>
    <scope>NUCLEOTIDE SEQUENCE [LARGE SCALE GENOMIC DNA]</scope>
    <source>
        <strain evidence="4 5">DSM 27406</strain>
    </source>
</reference>
<keyword evidence="2" id="KW-0808">Transferase</keyword>
<dbReference type="Proteomes" id="UP000184420">
    <property type="component" value="Unassembled WGS sequence"/>
</dbReference>
<gene>
    <name evidence="4" type="ORF">SAMN05444266_11049</name>
</gene>
<sequence length="208" mass="23499">MDPYKETFSTWDKIAQLYKNRFMDLDLYNDTYDRFCELVPMRHAAILELGCGPGNITRYLLAVRPDFRIVGTDISQNMIMIAQEMAPGANFQVLDSRDLHLLTPGFHGIIAGFCAPYLSATDMSKLCRDCYALLAPAGIFYCSFVAGDPAQSGFIAGSSGDRTYFYYHDMEVIQQELTANQFKILEVMYKTFHRGNAAEIHTIVIAQK</sequence>
<organism evidence="4 5">
    <name type="scientific">Chitinophaga jiangningensis</name>
    <dbReference type="NCBI Taxonomy" id="1419482"/>
    <lineage>
        <taxon>Bacteria</taxon>
        <taxon>Pseudomonadati</taxon>
        <taxon>Bacteroidota</taxon>
        <taxon>Chitinophagia</taxon>
        <taxon>Chitinophagales</taxon>
        <taxon>Chitinophagaceae</taxon>
        <taxon>Chitinophaga</taxon>
    </lineage>
</organism>
<dbReference type="RefSeq" id="WP_073086151.1">
    <property type="nucleotide sequence ID" value="NZ_FRBL01000010.1"/>
</dbReference>
<dbReference type="PANTHER" id="PTHR43861">
    <property type="entry name" value="TRANS-ACONITATE 2-METHYLTRANSFERASE-RELATED"/>
    <property type="match status" value="1"/>
</dbReference>
<evidence type="ECO:0000259" key="3">
    <source>
        <dbReference type="Pfam" id="PF13649"/>
    </source>
</evidence>